<organism evidence="1 2">
    <name type="scientific">Alloyangia mangrovi</name>
    <dbReference type="NCBI Taxonomy" id="1779329"/>
    <lineage>
        <taxon>Bacteria</taxon>
        <taxon>Pseudomonadati</taxon>
        <taxon>Pseudomonadota</taxon>
        <taxon>Alphaproteobacteria</taxon>
        <taxon>Rhodobacterales</taxon>
        <taxon>Roseobacteraceae</taxon>
        <taxon>Alloyangia</taxon>
    </lineage>
</organism>
<reference evidence="2" key="1">
    <citation type="submission" date="2023-07" db="EMBL/GenBank/DDBJ databases">
        <title>Yangia mangrovi SAOS 153D genome.</title>
        <authorList>
            <person name="Verma A."/>
            <person name="Pal Y."/>
            <person name="Sundharam S."/>
            <person name="Bisht B."/>
            <person name="Srinivasan K."/>
        </authorList>
    </citation>
    <scope>NUCLEOTIDE SEQUENCE [LARGE SCALE GENOMIC DNA]</scope>
    <source>
        <strain evidence="2">SAOS 153D</strain>
    </source>
</reference>
<keyword evidence="2" id="KW-1185">Reference proteome</keyword>
<accession>A0ABT2KQU2</accession>
<protein>
    <submittedName>
        <fullName evidence="1">Uncharacterized protein</fullName>
    </submittedName>
</protein>
<name>A0ABT2KQU2_9RHOB</name>
<proteinExistence type="predicted"/>
<sequence>MNVQDLKTEKLLVRRENARQILLKSPTDAPASDVINAVDLELQSRFPRPEHGWSNGRQGEPRFYREYGQVVAVVIRLEAHGVDRGGYLIEVRGRPLPEHPRFIDEARILAEAALGLQEPPGR</sequence>
<evidence type="ECO:0000313" key="2">
    <source>
        <dbReference type="Proteomes" id="UP000217448"/>
    </source>
</evidence>
<comment type="caution">
    <text evidence="1">The sequence shown here is derived from an EMBL/GenBank/DDBJ whole genome shotgun (WGS) entry which is preliminary data.</text>
</comment>
<evidence type="ECO:0000313" key="1">
    <source>
        <dbReference type="EMBL" id="MCT4372605.1"/>
    </source>
</evidence>
<dbReference type="EMBL" id="NTHN02000050">
    <property type="protein sequence ID" value="MCT4372605.1"/>
    <property type="molecule type" value="Genomic_DNA"/>
</dbReference>
<dbReference type="RefSeq" id="WP_141244557.1">
    <property type="nucleotide sequence ID" value="NZ_NTHN02000050.1"/>
</dbReference>
<gene>
    <name evidence="1" type="ORF">CLG85_020765</name>
</gene>
<dbReference type="Proteomes" id="UP000217448">
    <property type="component" value="Unassembled WGS sequence"/>
</dbReference>